<accession>A0A015JA50</accession>
<sequence length="546" mass="65130">MTYSKLFLENLPELTYEIIQYFRNDFSTLYSCILVNRLWCRLAIPLLWEDPFSIHVQNFQFIEIYLGNLKEDDYLKQKLANIVNMELIASCSSTLFNYPSFIKRLNIHKIVYSIENWLMDDKHWEISILIYRSLFKMFIENEGNLHSFEVEVRTSNDCDYLNDTMELTLQNPNFTCNIRNLMFYMDIMNMIYTNIFPLLKFLCSNCNSISSLYIGIFLIYDKFEADNCTLVEKWLTQMINTQQNLKKISFEQNNFLYYSFSLLKNSNISNTLKIITFYTIDFKEIITNIQEIFNQLNVLETIHIINCRSLNSDFVQQINNILRPFKLKSLIMSEVLLNVELLQLLIQKFGSDLENFGFGDHYKLSIQKKKQLFESIIKYCRKIKYFSLMESDYINLALDLIENIKQNLNYLDIKFDFDKSCYDDSSIIISKNLGQTLPSKLEFLKLDLNKIKPSKLKIFLENFQNTFIKKLFIKITVQEKVKDILPYIKEIKEYIMKKKRVKYLAILINYKDLVSLKDEVKEFELYNIKVQNYDISYIKVIDIVNN</sequence>
<evidence type="ECO:0000313" key="1">
    <source>
        <dbReference type="EMBL" id="EXX51739.1"/>
    </source>
</evidence>
<reference evidence="1 2" key="1">
    <citation type="submission" date="2014-02" db="EMBL/GenBank/DDBJ databases">
        <title>Single nucleus genome sequencing reveals high similarity among nuclei of an endomycorrhizal fungus.</title>
        <authorList>
            <person name="Lin K."/>
            <person name="Geurts R."/>
            <person name="Zhang Z."/>
            <person name="Limpens E."/>
            <person name="Saunders D.G."/>
            <person name="Mu D."/>
            <person name="Pang E."/>
            <person name="Cao H."/>
            <person name="Cha H."/>
            <person name="Lin T."/>
            <person name="Zhou Q."/>
            <person name="Shang Y."/>
            <person name="Li Y."/>
            <person name="Ivanov S."/>
            <person name="Sharma T."/>
            <person name="Velzen R.V."/>
            <person name="Ruijter N.D."/>
            <person name="Aanen D.K."/>
            <person name="Win J."/>
            <person name="Kamoun S."/>
            <person name="Bisseling T."/>
            <person name="Huang S."/>
        </authorList>
    </citation>
    <scope>NUCLEOTIDE SEQUENCE [LARGE SCALE GENOMIC DNA]</scope>
    <source>
        <strain evidence="2">DAOM197198w</strain>
    </source>
</reference>
<protein>
    <recommendedName>
        <fullName evidence="3">F-box domain-containing protein</fullName>
    </recommendedName>
</protein>
<dbReference type="AlphaFoldDB" id="A0A015JA50"/>
<organism evidence="1 2">
    <name type="scientific">Rhizophagus irregularis (strain DAOM 197198w)</name>
    <name type="common">Glomus intraradices</name>
    <dbReference type="NCBI Taxonomy" id="1432141"/>
    <lineage>
        <taxon>Eukaryota</taxon>
        <taxon>Fungi</taxon>
        <taxon>Fungi incertae sedis</taxon>
        <taxon>Mucoromycota</taxon>
        <taxon>Glomeromycotina</taxon>
        <taxon>Glomeromycetes</taxon>
        <taxon>Glomerales</taxon>
        <taxon>Glomeraceae</taxon>
        <taxon>Rhizophagus</taxon>
    </lineage>
</organism>
<dbReference type="Proteomes" id="UP000022910">
    <property type="component" value="Unassembled WGS sequence"/>
</dbReference>
<dbReference type="EMBL" id="JEMT01029622">
    <property type="protein sequence ID" value="EXX51739.1"/>
    <property type="molecule type" value="Genomic_DNA"/>
</dbReference>
<name>A0A015JA50_RHIIW</name>
<dbReference type="OrthoDB" id="1751604at2759"/>
<proteinExistence type="predicted"/>
<evidence type="ECO:0008006" key="3">
    <source>
        <dbReference type="Google" id="ProtNLM"/>
    </source>
</evidence>
<evidence type="ECO:0000313" key="2">
    <source>
        <dbReference type="Proteomes" id="UP000022910"/>
    </source>
</evidence>
<keyword evidence="2" id="KW-1185">Reference proteome</keyword>
<comment type="caution">
    <text evidence="1">The sequence shown here is derived from an EMBL/GenBank/DDBJ whole genome shotgun (WGS) entry which is preliminary data.</text>
</comment>
<dbReference type="HOGENOM" id="CLU_028913_2_1_1"/>
<gene>
    <name evidence="1" type="ORF">RirG_259120</name>
</gene>